<dbReference type="EMBL" id="EU880229">
    <property type="protein sequence ID" value="ACG61356.1"/>
    <property type="molecule type" value="Genomic_DNA"/>
</dbReference>
<keyword evidence="1" id="KW-0472">Membrane</keyword>
<accession>C3SBK7</accession>
<evidence type="ECO:0000313" key="3">
    <source>
        <dbReference type="EMBL" id="ACG61356.1"/>
    </source>
</evidence>
<sequence>MKEYPVITVTGGQFTIVDGFLLQWGKQFPSDISSKHAKGLLTPGGWYVLRNTYNPISLTKMQLMESNFLLTSDIALFHVITGLVYVRFVFRSGKYFCRRVTKQSGTHRACLIRLERVMGGKVKYIVYDKPVKSDFKYDTTALREQQLRDISKIEPMLELRSNSITDFSVDNLKGFEMPDIMFVSEDILLKIKSYPITRDKIQHIRDSEEKCKAEELGKLGRQLLAYTLGRSEWRLKKLKEYFDSKEEFQPMKEDFTNVWDKCKAQTESYLKDIGKYVYSKLIKEWYKETRGTESSINTISERYINTISERYSIVGGFLVDVVGRKLVNQKSANFVLTATESERKAIEGYYLQDWNVIKLTKEVFPVQEKELFDIVGASKEDMWEDKNGVIYNKYSKGRKKKKLRCISLHFNDFGWKHICESIVEEAEPEPVPKDEGTLFHFQFKKDTPFCVQEEYILLVKDLREISTYASQRKYYVNYFARFKDMFEQSLRQ</sequence>
<keyword evidence="1" id="KW-0812">Transmembrane</keyword>
<dbReference type="Pfam" id="PF11603">
    <property type="entry name" value="Sir1"/>
    <property type="match status" value="1"/>
</dbReference>
<reference evidence="3" key="2">
    <citation type="journal article" date="2009" name="Genetics">
        <title>Elaboration, diversification and regulation of the sir1 family of silencing proteins in Saccharomyces.</title>
        <authorList>
            <person name="Gallagher J.E."/>
            <person name="Babiarz J.E."/>
            <person name="Teytelman L."/>
            <person name="Wolfe K.H."/>
            <person name="Rine J."/>
        </authorList>
    </citation>
    <scope>NUCLEOTIDE SEQUENCE</scope>
</reference>
<reference evidence="3" key="1">
    <citation type="submission" date="2008-07" db="EMBL/GenBank/DDBJ databases">
        <authorList>
            <person name="Gallagher J.E.G."/>
            <person name="Teytelman L."/>
            <person name="Babiarz J.E."/>
            <person name="Rine J."/>
        </authorList>
    </citation>
    <scope>NUCLEOTIDE SEQUENCE</scope>
</reference>
<organism evidence="3">
    <name type="scientific">Saccharomyces bayanus</name>
    <name type="common">Yeast</name>
    <name type="synonym">Saccharomyces uvarum x Saccharomyces eubayanus</name>
    <dbReference type="NCBI Taxonomy" id="4931"/>
    <lineage>
        <taxon>Eukaryota</taxon>
        <taxon>Fungi</taxon>
        <taxon>Dikarya</taxon>
        <taxon>Ascomycota</taxon>
        <taxon>Saccharomycotina</taxon>
        <taxon>Saccharomycetes</taxon>
        <taxon>Saccharomycetales</taxon>
        <taxon>Saccharomycetaceae</taxon>
        <taxon>Saccharomyces</taxon>
    </lineage>
</organism>
<dbReference type="AlphaFoldDB" id="C3SBK7"/>
<feature type="transmembrane region" description="Helical" evidence="1">
    <location>
        <begin position="68"/>
        <end position="90"/>
    </location>
</feature>
<dbReference type="InterPro" id="IPR037240">
    <property type="entry name" value="ORC1-binding_dom"/>
</dbReference>
<proteinExistence type="predicted"/>
<keyword evidence="1" id="KW-1133">Transmembrane helix</keyword>
<name>C3SBK7_SACBA</name>
<dbReference type="InterPro" id="IPR021646">
    <property type="entry name" value="Sir1_ORC-binding"/>
</dbReference>
<protein>
    <submittedName>
        <fullName evidence="3">Transcriptional silencer Kos3</fullName>
    </submittedName>
</protein>
<dbReference type="SUPFAM" id="SSF144005">
    <property type="entry name" value="ORC1-binding domain"/>
    <property type="match status" value="1"/>
</dbReference>
<feature type="domain" description="Sir1 ORC-binding" evidence="2">
    <location>
        <begin position="306"/>
        <end position="419"/>
    </location>
</feature>
<evidence type="ECO:0000259" key="2">
    <source>
        <dbReference type="Pfam" id="PF11603"/>
    </source>
</evidence>
<evidence type="ECO:0000256" key="1">
    <source>
        <dbReference type="SAM" id="Phobius"/>
    </source>
</evidence>